<keyword evidence="6" id="KW-0325">Glycoprotein</keyword>
<evidence type="ECO:0000256" key="5">
    <source>
        <dbReference type="ARBA" id="ARBA00022837"/>
    </source>
</evidence>
<evidence type="ECO:0000256" key="6">
    <source>
        <dbReference type="ARBA" id="ARBA00023180"/>
    </source>
</evidence>
<feature type="signal peptide" evidence="7">
    <location>
        <begin position="1"/>
        <end position="17"/>
    </location>
</feature>
<evidence type="ECO:0000256" key="7">
    <source>
        <dbReference type="SAM" id="SignalP"/>
    </source>
</evidence>
<dbReference type="OrthoDB" id="103349at2759"/>
<dbReference type="GO" id="GO:0008484">
    <property type="term" value="F:sulfuric ester hydrolase activity"/>
    <property type="evidence" value="ECO:0007669"/>
    <property type="project" value="InterPro"/>
</dbReference>
<organism evidence="9 10">
    <name type="scientific">Trichogramma brassicae</name>
    <dbReference type="NCBI Taxonomy" id="86971"/>
    <lineage>
        <taxon>Eukaryota</taxon>
        <taxon>Metazoa</taxon>
        <taxon>Ecdysozoa</taxon>
        <taxon>Arthropoda</taxon>
        <taxon>Hexapoda</taxon>
        <taxon>Insecta</taxon>
        <taxon>Pterygota</taxon>
        <taxon>Neoptera</taxon>
        <taxon>Endopterygota</taxon>
        <taxon>Hymenoptera</taxon>
        <taxon>Apocrita</taxon>
        <taxon>Proctotrupomorpha</taxon>
        <taxon>Chalcidoidea</taxon>
        <taxon>Trichogrammatidae</taxon>
        <taxon>Trichogramma</taxon>
    </lineage>
</organism>
<reference evidence="9 10" key="1">
    <citation type="submission" date="2020-02" db="EMBL/GenBank/DDBJ databases">
        <authorList>
            <person name="Ferguson B K."/>
        </authorList>
    </citation>
    <scope>NUCLEOTIDE SEQUENCE [LARGE SCALE GENOMIC DNA]</scope>
</reference>
<evidence type="ECO:0000256" key="2">
    <source>
        <dbReference type="ARBA" id="ARBA00008779"/>
    </source>
</evidence>
<feature type="chain" id="PRO_5026054502" description="Sulfatase N-terminal domain-containing protein" evidence="7">
    <location>
        <begin position="18"/>
        <end position="550"/>
    </location>
</feature>
<comment type="cofactor">
    <cofactor evidence="1">
        <name>Ca(2+)</name>
        <dbReference type="ChEBI" id="CHEBI:29108"/>
    </cofactor>
</comment>
<dbReference type="InterPro" id="IPR000917">
    <property type="entry name" value="Sulfatase_N"/>
</dbReference>
<sequence>MFRKIAIILGLCAIINSERPHIILIVADDVGWNDLSFHGSDQIPTPNIDALAYNGIILNRHYALPICTPSRTALMTGRYPIRAGMQGWPLSAGEARSVPRDTTLMPEHFRRLGYRTGLVGKWHLGYSSEDLTPARRGFDTFFGYYNGYIGYYDHGLSERIGNVTVKGRDVHEDGPEVIAAGRASGYFTDVITDRAVREIRRYGRDGDRRPLFLEIAHLAGHASEAEESLEVRDMAEVNATFGHIKDIKRRRYAGMIRAMDESVGEVVRALGESGMLDNSVIVFLSDNGAPTVNIYPNSGSNYPFRGVKNTLWEGGVRTAACIFSPLIVPRAMRRDVEDDRMMHVVDWLPTLYAAAGGDPSADLINIDGLDQWSWIVGRNNKGTARRRNSVLLNIDEKSGAEAAIIDNYKLLRRAVESTGRFFGDSGDDQSYPTYSLDEALLGSQAARAINQIDGFARTRASRARELRARARLACRPPAPTTGIIDVANCQDSCLFDLANDPCETRDLSGQMPEVYISVGAEGENFKLKFFLHIFNPVHSFFFFFYRKWKL</sequence>
<dbReference type="PROSITE" id="PS00149">
    <property type="entry name" value="SULFATASE_2"/>
    <property type="match status" value="1"/>
</dbReference>
<dbReference type="EMBL" id="CADCXV010000753">
    <property type="protein sequence ID" value="CAB0034750.1"/>
    <property type="molecule type" value="Genomic_DNA"/>
</dbReference>
<dbReference type="Gene3D" id="3.30.1120.10">
    <property type="match status" value="1"/>
</dbReference>
<dbReference type="AlphaFoldDB" id="A0A6H5IH51"/>
<dbReference type="PANTHER" id="PTHR10342">
    <property type="entry name" value="ARYLSULFATASE"/>
    <property type="match status" value="1"/>
</dbReference>
<keyword evidence="7" id="KW-0732">Signal</keyword>
<evidence type="ECO:0000259" key="8">
    <source>
        <dbReference type="Pfam" id="PF00884"/>
    </source>
</evidence>
<evidence type="ECO:0000313" key="10">
    <source>
        <dbReference type="Proteomes" id="UP000479190"/>
    </source>
</evidence>
<dbReference type="SUPFAM" id="SSF53649">
    <property type="entry name" value="Alkaline phosphatase-like"/>
    <property type="match status" value="1"/>
</dbReference>
<keyword evidence="5" id="KW-0106">Calcium</keyword>
<dbReference type="PANTHER" id="PTHR10342:SF273">
    <property type="entry name" value="RE14504P"/>
    <property type="match status" value="1"/>
</dbReference>
<dbReference type="Proteomes" id="UP000479190">
    <property type="component" value="Unassembled WGS sequence"/>
</dbReference>
<name>A0A6H5IH51_9HYME</name>
<dbReference type="PROSITE" id="PS00523">
    <property type="entry name" value="SULFATASE_1"/>
    <property type="match status" value="1"/>
</dbReference>
<protein>
    <recommendedName>
        <fullName evidence="8">Sulfatase N-terminal domain-containing protein</fullName>
    </recommendedName>
</protein>
<keyword evidence="10" id="KW-1185">Reference proteome</keyword>
<keyword evidence="3" id="KW-0479">Metal-binding</keyword>
<evidence type="ECO:0000256" key="1">
    <source>
        <dbReference type="ARBA" id="ARBA00001913"/>
    </source>
</evidence>
<dbReference type="InterPro" id="IPR047115">
    <property type="entry name" value="ARSB"/>
</dbReference>
<dbReference type="Pfam" id="PF00884">
    <property type="entry name" value="Sulfatase"/>
    <property type="match status" value="1"/>
</dbReference>
<gene>
    <name evidence="9" type="ORF">TBRA_LOCUS6648</name>
</gene>
<proteinExistence type="inferred from homology"/>
<dbReference type="Gene3D" id="3.40.720.10">
    <property type="entry name" value="Alkaline Phosphatase, subunit A"/>
    <property type="match status" value="1"/>
</dbReference>
<keyword evidence="4" id="KW-0378">Hydrolase</keyword>
<evidence type="ECO:0000313" key="9">
    <source>
        <dbReference type="EMBL" id="CAB0034750.1"/>
    </source>
</evidence>
<accession>A0A6H5IH51</accession>
<comment type="similarity">
    <text evidence="2">Belongs to the sulfatase family.</text>
</comment>
<dbReference type="GO" id="GO:0046872">
    <property type="term" value="F:metal ion binding"/>
    <property type="evidence" value="ECO:0007669"/>
    <property type="project" value="UniProtKB-KW"/>
</dbReference>
<evidence type="ECO:0000256" key="3">
    <source>
        <dbReference type="ARBA" id="ARBA00022723"/>
    </source>
</evidence>
<dbReference type="InterPro" id="IPR024607">
    <property type="entry name" value="Sulfatase_CS"/>
</dbReference>
<dbReference type="CDD" id="cd16029">
    <property type="entry name" value="4-S"/>
    <property type="match status" value="1"/>
</dbReference>
<feature type="domain" description="Sulfatase N-terminal" evidence="8">
    <location>
        <begin position="20"/>
        <end position="356"/>
    </location>
</feature>
<evidence type="ECO:0000256" key="4">
    <source>
        <dbReference type="ARBA" id="ARBA00022801"/>
    </source>
</evidence>
<dbReference type="InterPro" id="IPR017850">
    <property type="entry name" value="Alkaline_phosphatase_core_sf"/>
</dbReference>